<dbReference type="PANTHER" id="PTHR24221:SF654">
    <property type="entry name" value="ATP-BINDING CASSETTE SUB-FAMILY B MEMBER 6"/>
    <property type="match status" value="1"/>
</dbReference>
<dbReference type="HOGENOM" id="CLU_000604_84_9_12"/>
<evidence type="ECO:0000256" key="3">
    <source>
        <dbReference type="ARBA" id="ARBA00022741"/>
    </source>
</evidence>
<keyword evidence="3" id="KW-0547">Nucleotide-binding</keyword>
<dbReference type="CDD" id="cd03228">
    <property type="entry name" value="ABCC_MRP_Like"/>
    <property type="match status" value="1"/>
</dbReference>
<dbReference type="InterPro" id="IPR036640">
    <property type="entry name" value="ABC1_TM_sf"/>
</dbReference>
<evidence type="ECO:0000256" key="1">
    <source>
        <dbReference type="ARBA" id="ARBA00004651"/>
    </source>
</evidence>
<dbReference type="PROSITE" id="PS50929">
    <property type="entry name" value="ABC_TM1F"/>
    <property type="match status" value="1"/>
</dbReference>
<proteinExistence type="predicted"/>
<evidence type="ECO:0008006" key="11">
    <source>
        <dbReference type="Google" id="ProtNLM"/>
    </source>
</evidence>
<sequence length="537" mass="61107">MFRFIIKRKVYFVLFFVLSGIDLFFTMKLQLWKGQLLDTALGKTAYSLYTLMLLCLGAMVFASLFSYLYSLVKSKLVVTAEADLRKTYFDALLKKTMGEYINIPEGKISADYTDKIDVISGQYFYVWTALTDNALIFSVTVITLLTINIQAAIVTVLLLMIPLIVPTVLKKILAKVSKEKMEAVEKHFSAVRTWLKGIDIIKVFSCEQYIIFRYDKINEFLRKKQMDAINVSCLEIGVSFFVSAIVNLLMTAYCAYYVYKGVFSIGEFYTIMGLIGILSRPMYWTANLLKTFFSSRPVRDAMIEFIDAKTETGEIGNLNGFNIDAVGLSFSYNEKKVLNNTDFTFKQNEKILILGESGSGKSTIMRLLLGMYAPDSGSLTIGGVAPKKIKNIADIISIQQQEAYIFKMNLLDNLFLDKDISEERVKEVLDSLGLNKYTQDKYLKETVIGETYGFSGGEKKRISIARAVLHKRPIMIFDEPLANIDDENIERVKKLIFGIKDSTVIIISHIADAETKKMFDRIYKFDTSERRLYEEAV</sequence>
<evidence type="ECO:0000256" key="4">
    <source>
        <dbReference type="ARBA" id="ARBA00022840"/>
    </source>
</evidence>
<dbReference type="GO" id="GO:0034040">
    <property type="term" value="F:ATPase-coupled lipid transmembrane transporter activity"/>
    <property type="evidence" value="ECO:0007669"/>
    <property type="project" value="TreeGrafter"/>
</dbReference>
<dbReference type="SMART" id="SM00382">
    <property type="entry name" value="AAA"/>
    <property type="match status" value="1"/>
</dbReference>
<evidence type="ECO:0000259" key="9">
    <source>
        <dbReference type="PROSITE" id="PS50929"/>
    </source>
</evidence>
<feature type="domain" description="ABC transmembrane type-1" evidence="9">
    <location>
        <begin position="34"/>
        <end position="294"/>
    </location>
</feature>
<comment type="caution">
    <text evidence="10">The sequence shown here is derived from an EMBL/GenBank/DDBJ whole genome shotgun (WGS) entry which is preliminary data.</text>
</comment>
<dbReference type="InterPro" id="IPR017871">
    <property type="entry name" value="ABC_transporter-like_CS"/>
</dbReference>
<feature type="transmembrane region" description="Helical" evidence="7">
    <location>
        <begin position="256"/>
        <end position="278"/>
    </location>
</feature>
<gene>
    <name evidence="10" type="ORF">HMPREF9726_02201</name>
</gene>
<dbReference type="PANTHER" id="PTHR24221">
    <property type="entry name" value="ATP-BINDING CASSETTE SUB-FAMILY B"/>
    <property type="match status" value="1"/>
</dbReference>
<dbReference type="InterPro" id="IPR039421">
    <property type="entry name" value="Type_1_exporter"/>
</dbReference>
<dbReference type="SUPFAM" id="SSF52540">
    <property type="entry name" value="P-loop containing nucleoside triphosphate hydrolases"/>
    <property type="match status" value="1"/>
</dbReference>
<dbReference type="EMBL" id="AGDV01000021">
    <property type="protein sequence ID" value="EMB30516.1"/>
    <property type="molecule type" value="Genomic_DNA"/>
</dbReference>
<comment type="subcellular location">
    <subcellularLocation>
        <location evidence="1">Cell membrane</location>
        <topology evidence="1">Multi-pass membrane protein</topology>
    </subcellularLocation>
</comment>
<dbReference type="PATRIC" id="fig|999432.5.peg.2286"/>
<keyword evidence="6 7" id="KW-0472">Membrane</keyword>
<feature type="transmembrane region" description="Helical" evidence="7">
    <location>
        <begin position="228"/>
        <end position="250"/>
    </location>
</feature>
<dbReference type="InterPro" id="IPR027417">
    <property type="entry name" value="P-loop_NTPase"/>
</dbReference>
<evidence type="ECO:0000256" key="2">
    <source>
        <dbReference type="ARBA" id="ARBA00022692"/>
    </source>
</evidence>
<dbReference type="PROSITE" id="PS00675">
    <property type="entry name" value="SIGMA54_INTERACT_1"/>
    <property type="match status" value="1"/>
</dbReference>
<dbReference type="Pfam" id="PF00005">
    <property type="entry name" value="ABC_tran"/>
    <property type="match status" value="1"/>
</dbReference>
<dbReference type="GO" id="GO:0016887">
    <property type="term" value="F:ATP hydrolysis activity"/>
    <property type="evidence" value="ECO:0007669"/>
    <property type="project" value="InterPro"/>
</dbReference>
<dbReference type="Gene3D" id="1.20.1560.10">
    <property type="entry name" value="ABC transporter type 1, transmembrane domain"/>
    <property type="match status" value="1"/>
</dbReference>
<dbReference type="Gene3D" id="3.40.50.300">
    <property type="entry name" value="P-loop containing nucleotide triphosphate hydrolases"/>
    <property type="match status" value="1"/>
</dbReference>
<dbReference type="CDD" id="cd07346">
    <property type="entry name" value="ABC_6TM_exporters"/>
    <property type="match status" value="1"/>
</dbReference>
<dbReference type="RefSeq" id="WP_002685615.1">
    <property type="nucleotide sequence ID" value="NZ_CM001795.1"/>
</dbReference>
<dbReference type="PROSITE" id="PS50893">
    <property type="entry name" value="ABC_TRANSPORTER_2"/>
    <property type="match status" value="1"/>
</dbReference>
<feature type="transmembrane region" description="Helical" evidence="7">
    <location>
        <begin position="151"/>
        <end position="169"/>
    </location>
</feature>
<evidence type="ECO:0000259" key="8">
    <source>
        <dbReference type="PROSITE" id="PS50893"/>
    </source>
</evidence>
<evidence type="ECO:0000256" key="5">
    <source>
        <dbReference type="ARBA" id="ARBA00022989"/>
    </source>
</evidence>
<dbReference type="PROSITE" id="PS00211">
    <property type="entry name" value="ABC_TRANSPORTER_1"/>
    <property type="match status" value="1"/>
</dbReference>
<dbReference type="GO" id="GO:0005886">
    <property type="term" value="C:plasma membrane"/>
    <property type="evidence" value="ECO:0007669"/>
    <property type="project" value="UniProtKB-SubCell"/>
</dbReference>
<accession>A0A0E2E321</accession>
<name>A0A0E2E321_TREDN</name>
<evidence type="ECO:0000313" key="10">
    <source>
        <dbReference type="EMBL" id="EMB30516.1"/>
    </source>
</evidence>
<dbReference type="InterPro" id="IPR003439">
    <property type="entry name" value="ABC_transporter-like_ATP-bd"/>
</dbReference>
<dbReference type="Proteomes" id="UP000011705">
    <property type="component" value="Chromosome"/>
</dbReference>
<dbReference type="AlphaFoldDB" id="A0A0E2E321"/>
<reference evidence="10" key="1">
    <citation type="submission" date="2012-01" db="EMBL/GenBank/DDBJ databases">
        <title>The Genome Sequence of Treponema denticola H-22.</title>
        <authorList>
            <consortium name="The Broad Institute Genome Sequencing Platform"/>
            <person name="Earl A."/>
            <person name="Ward D."/>
            <person name="Feldgarden M."/>
            <person name="Gevers D."/>
            <person name="Blanton J.M."/>
            <person name="Fenno C.J."/>
            <person name="Baranova O.V."/>
            <person name="Mathney J."/>
            <person name="Dewhirst F.E."/>
            <person name="Izard J."/>
            <person name="Young S.K."/>
            <person name="Zeng Q."/>
            <person name="Gargeya S."/>
            <person name="Fitzgerald M."/>
            <person name="Haas B."/>
            <person name="Abouelleil A."/>
            <person name="Alvarado L."/>
            <person name="Arachchi H.M."/>
            <person name="Berlin A."/>
            <person name="Chapman S.B."/>
            <person name="Gearin G."/>
            <person name="Goldberg J."/>
            <person name="Griggs A."/>
            <person name="Gujja S."/>
            <person name="Hansen M."/>
            <person name="Heiman D."/>
            <person name="Howarth C."/>
            <person name="Larimer J."/>
            <person name="Lui A."/>
            <person name="MacDonald P.J.P."/>
            <person name="McCowen C."/>
            <person name="Montmayeur A."/>
            <person name="Murphy C."/>
            <person name="Neiman D."/>
            <person name="Pearson M."/>
            <person name="Priest M."/>
            <person name="Roberts A."/>
            <person name="Saif S."/>
            <person name="Shea T."/>
            <person name="Sisk P."/>
            <person name="Stolte C."/>
            <person name="Sykes S."/>
            <person name="Wortman J."/>
            <person name="Nusbaum C."/>
            <person name="Birren B."/>
        </authorList>
    </citation>
    <scope>NUCLEOTIDE SEQUENCE [LARGE SCALE GENOMIC DNA]</scope>
    <source>
        <strain evidence="10">H-22</strain>
    </source>
</reference>
<dbReference type="InterPro" id="IPR003593">
    <property type="entry name" value="AAA+_ATPase"/>
</dbReference>
<dbReference type="InterPro" id="IPR011527">
    <property type="entry name" value="ABC1_TM_dom"/>
</dbReference>
<dbReference type="GO" id="GO:0140359">
    <property type="term" value="F:ABC-type transporter activity"/>
    <property type="evidence" value="ECO:0007669"/>
    <property type="project" value="InterPro"/>
</dbReference>
<feature type="transmembrane region" description="Helical" evidence="7">
    <location>
        <begin position="124"/>
        <end position="145"/>
    </location>
</feature>
<organism evidence="10">
    <name type="scientific">Treponema denticola H-22</name>
    <dbReference type="NCBI Taxonomy" id="999432"/>
    <lineage>
        <taxon>Bacteria</taxon>
        <taxon>Pseudomonadati</taxon>
        <taxon>Spirochaetota</taxon>
        <taxon>Spirochaetia</taxon>
        <taxon>Spirochaetales</taxon>
        <taxon>Treponemataceae</taxon>
        <taxon>Treponema</taxon>
    </lineage>
</organism>
<dbReference type="Pfam" id="PF00664">
    <property type="entry name" value="ABC_membrane"/>
    <property type="match status" value="1"/>
</dbReference>
<keyword evidence="2 7" id="KW-0812">Transmembrane</keyword>
<dbReference type="InterPro" id="IPR025662">
    <property type="entry name" value="Sigma_54_int_dom_ATP-bd_1"/>
</dbReference>
<protein>
    <recommendedName>
        <fullName evidence="11">ABC transporter domain-containing protein</fullName>
    </recommendedName>
</protein>
<evidence type="ECO:0000256" key="6">
    <source>
        <dbReference type="ARBA" id="ARBA00023136"/>
    </source>
</evidence>
<feature type="transmembrane region" description="Helical" evidence="7">
    <location>
        <begin position="12"/>
        <end position="32"/>
    </location>
</feature>
<evidence type="ECO:0000256" key="7">
    <source>
        <dbReference type="SAM" id="Phobius"/>
    </source>
</evidence>
<dbReference type="GO" id="GO:0005524">
    <property type="term" value="F:ATP binding"/>
    <property type="evidence" value="ECO:0007669"/>
    <property type="project" value="UniProtKB-KW"/>
</dbReference>
<feature type="transmembrane region" description="Helical" evidence="7">
    <location>
        <begin position="44"/>
        <end position="69"/>
    </location>
</feature>
<keyword evidence="5 7" id="KW-1133">Transmembrane helix</keyword>
<feature type="domain" description="ABC transporter" evidence="8">
    <location>
        <begin position="323"/>
        <end position="535"/>
    </location>
</feature>
<keyword evidence="4" id="KW-0067">ATP-binding</keyword>
<dbReference type="SUPFAM" id="SSF90123">
    <property type="entry name" value="ABC transporter transmembrane region"/>
    <property type="match status" value="1"/>
</dbReference>